<dbReference type="KEGG" id="pyg:AWM70_09185"/>
<dbReference type="EMBL" id="CP014167">
    <property type="protein sequence ID" value="ANS74744.1"/>
    <property type="molecule type" value="Genomic_DNA"/>
</dbReference>
<dbReference type="OrthoDB" id="2971011at2"/>
<name>A0A1B1MZZ4_9BACL</name>
<sequence length="203" mass="22548">MAASGDFLKKLKLILLLLLITALVAGAVYIIMGRIGRPIDVAVRGINYQLGPENSKVLEPETLHLKGTLYRSWKGSRTFKGSVTFDHQTIEVPKGSEEATISFDKKGYGSVWYWYSENNETAVPQVYSSGALFASADFSTVTFLRYRDYTAKNGTIQKEWSGEDGFMFAGPAASREEALEVSNRLMKEYLTDNGYAGGRFVLK</sequence>
<dbReference type="Proteomes" id="UP000092573">
    <property type="component" value="Chromosome"/>
</dbReference>
<organism evidence="1 2">
    <name type="scientific">Paenibacillus yonginensis</name>
    <dbReference type="NCBI Taxonomy" id="1462996"/>
    <lineage>
        <taxon>Bacteria</taxon>
        <taxon>Bacillati</taxon>
        <taxon>Bacillota</taxon>
        <taxon>Bacilli</taxon>
        <taxon>Bacillales</taxon>
        <taxon>Paenibacillaceae</taxon>
        <taxon>Paenibacillus</taxon>
    </lineage>
</organism>
<protein>
    <submittedName>
        <fullName evidence="1">Uncharacterized protein</fullName>
    </submittedName>
</protein>
<reference evidence="1 2" key="1">
    <citation type="submission" date="2016-01" db="EMBL/GenBank/DDBJ databases">
        <title>Complete Genome Sequence of Paenibacillus yonginensis DCY84, a novel Plant Growth-Promoting Bacteria with Elicitation of Induced Systemic Resistance.</title>
        <authorList>
            <person name="Kim Y.J."/>
            <person name="Yang D.C."/>
            <person name="Sukweenadhi J."/>
        </authorList>
    </citation>
    <scope>NUCLEOTIDE SEQUENCE [LARGE SCALE GENOMIC DNA]</scope>
    <source>
        <strain evidence="1 2">DCY84</strain>
    </source>
</reference>
<evidence type="ECO:0000313" key="2">
    <source>
        <dbReference type="Proteomes" id="UP000092573"/>
    </source>
</evidence>
<evidence type="ECO:0000313" key="1">
    <source>
        <dbReference type="EMBL" id="ANS74744.1"/>
    </source>
</evidence>
<proteinExistence type="predicted"/>
<accession>A0A1B1MZZ4</accession>
<dbReference type="RefSeq" id="WP_068695700.1">
    <property type="nucleotide sequence ID" value="NZ_CP014167.1"/>
</dbReference>
<dbReference type="AlphaFoldDB" id="A0A1B1MZZ4"/>
<gene>
    <name evidence="1" type="ORF">AWM70_09185</name>
</gene>
<keyword evidence="2" id="KW-1185">Reference proteome</keyword>